<accession>A0AAN8JNH5</accession>
<proteinExistence type="predicted"/>
<dbReference type="EMBL" id="JAZGQO010000008">
    <property type="protein sequence ID" value="KAK6180082.1"/>
    <property type="molecule type" value="Genomic_DNA"/>
</dbReference>
<sequence>MSTEVRKFRSYSDSVTCSTQVRTRCTNLLDVSSGLEIPNSPRNPTGFESTIAWDYIPTRPHLPLGSEPHERTMAEFRKYLSPRGPDKVQEDITPRRSPRRRAATLSEGTNKNSKACEQRKWNNYFSHTPREIDSKMCDHHRGHHFLNRTNNEKKLCDKSPLRLSLAK</sequence>
<keyword evidence="3" id="KW-1185">Reference proteome</keyword>
<dbReference type="Proteomes" id="UP001347796">
    <property type="component" value="Unassembled WGS sequence"/>
</dbReference>
<name>A0AAN8JNH5_PATCE</name>
<evidence type="ECO:0000313" key="2">
    <source>
        <dbReference type="EMBL" id="KAK6180082.1"/>
    </source>
</evidence>
<feature type="compositionally biased region" description="Basic and acidic residues" evidence="1">
    <location>
        <begin position="80"/>
        <end position="94"/>
    </location>
</feature>
<evidence type="ECO:0000256" key="1">
    <source>
        <dbReference type="SAM" id="MobiDB-lite"/>
    </source>
</evidence>
<feature type="region of interest" description="Disordered" evidence="1">
    <location>
        <begin position="80"/>
        <end position="114"/>
    </location>
</feature>
<gene>
    <name evidence="2" type="ORF">SNE40_012295</name>
</gene>
<reference evidence="2 3" key="1">
    <citation type="submission" date="2024-01" db="EMBL/GenBank/DDBJ databases">
        <title>The genome of the rayed Mediterranean limpet Patella caerulea (Linnaeus, 1758).</title>
        <authorList>
            <person name="Anh-Thu Weber A."/>
            <person name="Halstead-Nussloch G."/>
        </authorList>
    </citation>
    <scope>NUCLEOTIDE SEQUENCE [LARGE SCALE GENOMIC DNA]</scope>
    <source>
        <strain evidence="2">AATW-2023a</strain>
        <tissue evidence="2">Whole specimen</tissue>
    </source>
</reference>
<organism evidence="2 3">
    <name type="scientific">Patella caerulea</name>
    <name type="common">Rayed Mediterranean limpet</name>
    <dbReference type="NCBI Taxonomy" id="87958"/>
    <lineage>
        <taxon>Eukaryota</taxon>
        <taxon>Metazoa</taxon>
        <taxon>Spiralia</taxon>
        <taxon>Lophotrochozoa</taxon>
        <taxon>Mollusca</taxon>
        <taxon>Gastropoda</taxon>
        <taxon>Patellogastropoda</taxon>
        <taxon>Patelloidea</taxon>
        <taxon>Patellidae</taxon>
        <taxon>Patella</taxon>
    </lineage>
</organism>
<evidence type="ECO:0000313" key="3">
    <source>
        <dbReference type="Proteomes" id="UP001347796"/>
    </source>
</evidence>
<dbReference type="AlphaFoldDB" id="A0AAN8JNH5"/>
<comment type="caution">
    <text evidence="2">The sequence shown here is derived from an EMBL/GenBank/DDBJ whole genome shotgun (WGS) entry which is preliminary data.</text>
</comment>
<protein>
    <submittedName>
        <fullName evidence="2">Uncharacterized protein</fullName>
    </submittedName>
</protein>